<dbReference type="Gene3D" id="3.40.50.300">
    <property type="entry name" value="P-loop containing nucleotide triphosphate hydrolases"/>
    <property type="match status" value="2"/>
</dbReference>
<evidence type="ECO:0000259" key="5">
    <source>
        <dbReference type="Pfam" id="PF01935"/>
    </source>
</evidence>
<keyword evidence="7" id="KW-1185">Reference proteome</keyword>
<evidence type="ECO:0000313" key="6">
    <source>
        <dbReference type="EMBL" id="ALU12103.1"/>
    </source>
</evidence>
<dbReference type="GO" id="GO:0043138">
    <property type="term" value="F:3'-5' DNA helicase activity"/>
    <property type="evidence" value="ECO:0007669"/>
    <property type="project" value="UniProtKB-EC"/>
</dbReference>
<dbReference type="Proteomes" id="UP000060778">
    <property type="component" value="Chromosome"/>
</dbReference>
<dbReference type="GO" id="GO:0043139">
    <property type="term" value="F:5'-3' DNA helicase activity"/>
    <property type="evidence" value="ECO:0007669"/>
    <property type="project" value="UniProtKB-EC"/>
</dbReference>
<dbReference type="InterPro" id="IPR008571">
    <property type="entry name" value="HerA-like"/>
</dbReference>
<dbReference type="Pfam" id="PF01935">
    <property type="entry name" value="DUF87"/>
    <property type="match status" value="1"/>
</dbReference>
<gene>
    <name evidence="6" type="ORF">EYM_00305</name>
</gene>
<dbReference type="PANTHER" id="PTHR42957:SF1">
    <property type="entry name" value="HELICASE MJ1565-RELATED"/>
    <property type="match status" value="1"/>
</dbReference>
<dbReference type="PANTHER" id="PTHR42957">
    <property type="entry name" value="HELICASE MJ1565-RELATED"/>
    <property type="match status" value="1"/>
</dbReference>
<dbReference type="EMBL" id="CP006867">
    <property type="protein sequence ID" value="ALU12103.1"/>
    <property type="molecule type" value="Genomic_DNA"/>
</dbReference>
<sequence length="433" mass="49845">MICREICFSVEGEEVDLSSFVSFLQTVGERNNCEVEIILNLKTFKMKTKVCCFKSKKLIKTIEIRARSHPNFRPISCKSKTRSEELIPHFLKLHLRRNRNLCIGIDIQTSSPFCLNSSDLKRHVLVVGSSGSGKSTTIKKIVSELSNNFLIFDWHGEYDLVHRKVNCIDLNELSKLKVHELMDLFSIALDLSDAQYYVLFKVVQVLYKTRERFGLIDLIAQIHSFEETSRWIKETKHSILRKLEMLRHERCREGVKLDEILDLVSKGLIVNLEEYSEYAKRFLTGLVLSYVFSELSKRKIRKDVYVVIEEAQNVASTSNSYSIIDKIFQEGRKYGLHIIAVTQSPRNLNEAVVKNTMLKIIHKMNEVSDAKYIAESIGRPELWKDVISLRTGEAIVSSGSYVVRVFVTLRDRAGRSLPTPHLDGDYKDFSNIL</sequence>
<feature type="domain" description="Helicase HerA central" evidence="5">
    <location>
        <begin position="108"/>
        <end position="288"/>
    </location>
</feature>
<evidence type="ECO:0000256" key="4">
    <source>
        <dbReference type="ARBA" id="ARBA00048988"/>
    </source>
</evidence>
<dbReference type="InterPro" id="IPR027417">
    <property type="entry name" value="P-loop_NTPase"/>
</dbReference>
<comment type="catalytic activity">
    <reaction evidence="3">
        <text>ATP + H2O = ADP + phosphate + H(+)</text>
        <dbReference type="Rhea" id="RHEA:13065"/>
        <dbReference type="ChEBI" id="CHEBI:15377"/>
        <dbReference type="ChEBI" id="CHEBI:15378"/>
        <dbReference type="ChEBI" id="CHEBI:30616"/>
        <dbReference type="ChEBI" id="CHEBI:43474"/>
        <dbReference type="ChEBI" id="CHEBI:456216"/>
        <dbReference type="EC" id="5.6.2.3"/>
    </reaction>
</comment>
<organism evidence="6 7">
    <name type="scientific">Ignicoccus islandicus DSM 13165</name>
    <dbReference type="NCBI Taxonomy" id="940295"/>
    <lineage>
        <taxon>Archaea</taxon>
        <taxon>Thermoproteota</taxon>
        <taxon>Thermoprotei</taxon>
        <taxon>Desulfurococcales</taxon>
        <taxon>Desulfurococcaceae</taxon>
        <taxon>Ignicoccus</taxon>
    </lineage>
</organism>
<evidence type="ECO:0000256" key="3">
    <source>
        <dbReference type="ARBA" id="ARBA00048954"/>
    </source>
</evidence>
<dbReference type="AlphaFoldDB" id="A0A0U3FQC2"/>
<dbReference type="KEGG" id="iis:EYM_00305"/>
<dbReference type="InterPro" id="IPR002789">
    <property type="entry name" value="HerA_central"/>
</dbReference>
<protein>
    <recommendedName>
        <fullName evidence="5">Helicase HerA central domain-containing protein</fullName>
    </recommendedName>
</protein>
<accession>A0A0U3FQC2</accession>
<comment type="similarity">
    <text evidence="1">Belongs to the HerA family.</text>
</comment>
<dbReference type="SUPFAM" id="SSF52540">
    <property type="entry name" value="P-loop containing nucleoside triphosphate hydrolases"/>
    <property type="match status" value="1"/>
</dbReference>
<comment type="catalytic activity">
    <reaction evidence="2">
        <text>Couples ATP hydrolysis with the unwinding of duplex DNA by translocating in the 3'-5' direction.</text>
        <dbReference type="EC" id="5.6.2.4"/>
    </reaction>
</comment>
<reference evidence="6 7" key="1">
    <citation type="submission" date="2013-11" db="EMBL/GenBank/DDBJ databases">
        <title>Comparative genomics of Ignicoccus.</title>
        <authorList>
            <person name="Podar M."/>
        </authorList>
    </citation>
    <scope>NUCLEOTIDE SEQUENCE [LARGE SCALE GENOMIC DNA]</scope>
    <source>
        <strain evidence="6 7">DSM 13165</strain>
    </source>
</reference>
<evidence type="ECO:0000313" key="7">
    <source>
        <dbReference type="Proteomes" id="UP000060778"/>
    </source>
</evidence>
<evidence type="ECO:0000256" key="2">
    <source>
        <dbReference type="ARBA" id="ARBA00034617"/>
    </source>
</evidence>
<proteinExistence type="inferred from homology"/>
<comment type="catalytic activity">
    <reaction evidence="4">
        <text>ATP + H2O = ADP + phosphate + H(+)</text>
        <dbReference type="Rhea" id="RHEA:13065"/>
        <dbReference type="ChEBI" id="CHEBI:15377"/>
        <dbReference type="ChEBI" id="CHEBI:15378"/>
        <dbReference type="ChEBI" id="CHEBI:30616"/>
        <dbReference type="ChEBI" id="CHEBI:43474"/>
        <dbReference type="ChEBI" id="CHEBI:456216"/>
        <dbReference type="EC" id="5.6.2.4"/>
    </reaction>
</comment>
<name>A0A0U3FQC2_9CREN</name>
<dbReference type="STRING" id="940295.EYM_00305"/>
<evidence type="ECO:0000256" key="1">
    <source>
        <dbReference type="ARBA" id="ARBA00007816"/>
    </source>
</evidence>